<evidence type="ECO:0000256" key="1">
    <source>
        <dbReference type="ARBA" id="ARBA00022679"/>
    </source>
</evidence>
<organism evidence="6 7">
    <name type="scientific">Archangium gephyra</name>
    <dbReference type="NCBI Taxonomy" id="48"/>
    <lineage>
        <taxon>Bacteria</taxon>
        <taxon>Pseudomonadati</taxon>
        <taxon>Myxococcota</taxon>
        <taxon>Myxococcia</taxon>
        <taxon>Myxococcales</taxon>
        <taxon>Cystobacterineae</taxon>
        <taxon>Archangiaceae</taxon>
        <taxon>Archangium</taxon>
    </lineage>
</organism>
<dbReference type="Proteomes" id="UP000249061">
    <property type="component" value="Unassembled WGS sequence"/>
</dbReference>
<proteinExistence type="predicted"/>
<evidence type="ECO:0000259" key="5">
    <source>
        <dbReference type="PROSITE" id="PS50011"/>
    </source>
</evidence>
<dbReference type="PANTHER" id="PTHR43289">
    <property type="entry name" value="MITOGEN-ACTIVATED PROTEIN KINASE KINASE KINASE 20-RELATED"/>
    <property type="match status" value="1"/>
</dbReference>
<dbReference type="GO" id="GO:0005524">
    <property type="term" value="F:ATP binding"/>
    <property type="evidence" value="ECO:0007669"/>
    <property type="project" value="UniProtKB-KW"/>
</dbReference>
<dbReference type="InterPro" id="IPR008271">
    <property type="entry name" value="Ser/Thr_kinase_AS"/>
</dbReference>
<dbReference type="Pfam" id="PF00069">
    <property type="entry name" value="Pkinase"/>
    <property type="match status" value="1"/>
</dbReference>
<dbReference type="Gene3D" id="1.10.510.10">
    <property type="entry name" value="Transferase(Phosphotransferase) domain 1"/>
    <property type="match status" value="1"/>
</dbReference>
<dbReference type="AlphaFoldDB" id="A0A2W5T1B0"/>
<feature type="domain" description="Protein kinase" evidence="5">
    <location>
        <begin position="69"/>
        <end position="380"/>
    </location>
</feature>
<keyword evidence="1" id="KW-0808">Transferase</keyword>
<evidence type="ECO:0000313" key="7">
    <source>
        <dbReference type="Proteomes" id="UP000249061"/>
    </source>
</evidence>
<comment type="caution">
    <text evidence="6">The sequence shown here is derived from an EMBL/GenBank/DDBJ whole genome shotgun (WGS) entry which is preliminary data.</text>
</comment>
<dbReference type="EMBL" id="QFQP01000046">
    <property type="protein sequence ID" value="PZR05255.1"/>
    <property type="molecule type" value="Genomic_DNA"/>
</dbReference>
<dbReference type="Gene3D" id="3.30.200.20">
    <property type="entry name" value="Phosphorylase Kinase, domain 1"/>
    <property type="match status" value="1"/>
</dbReference>
<evidence type="ECO:0000256" key="4">
    <source>
        <dbReference type="ARBA" id="ARBA00022840"/>
    </source>
</evidence>
<dbReference type="Gene3D" id="1.10.10.1320">
    <property type="entry name" value="Anti-sigma factor, zinc-finger domain"/>
    <property type="match status" value="1"/>
</dbReference>
<keyword evidence="3" id="KW-0418">Kinase</keyword>
<protein>
    <recommendedName>
        <fullName evidence="5">Protein kinase domain-containing protein</fullName>
    </recommendedName>
</protein>
<evidence type="ECO:0000313" key="6">
    <source>
        <dbReference type="EMBL" id="PZR05255.1"/>
    </source>
</evidence>
<sequence length="723" mass="78301">MSCPSAEQLAEFATGSGDSREAIEQHLDTCSDCRRVVAEVAGLESTRAAGSGPASPLAPLAKGTLVGRYEVQSVAGAGGMGVIYAAHDPTLNRSVALKLVRPGRMLDGAARLLAEAKVMARLAHPDVLPVFDAGSFGDEVFIAMEWVDGQTLRGWLASKPRTWREVLEVFVHAGRGLAAAHAAGVIHRDFKPENVLVGRDGRVRVSDFGLARLLEGSGVGGVTAAGTLAYMAPEQRTGAAITPAVDQYSFGVALTEALGKDSPRWLKQVAARARQESPSKRFGSMNELLRALHPPASKRWLLAALPLLLVIAWFATRPDAETLCAGSDTKIDAVWNATRRQQLLSNSDPAFARVAELLDGYSRRWRSARREACLATHLHHEQSEQVLDLEMSCFQQQLSGVDALLNSLSKPGNAAKAIEATQQAISIQRCTDVALLTAASGGVLDDDSKQRSSALRERMARAKQLLILGPFKQAGEDAAQLVTDAKAIGIKAVEAEAQLLHAQALLQLRSRPEDAAGIEAALDEAVLAGTESKYPQLVVEAWLERLRLCTQDGRFYEGVKHERMATAHLQGLGVAPWLQARHDQLHAALLMRLNRGAEALTVYEHGQEMARLLPEAETARLRADLTAGEALARIVIDDLAGARARLLEAVKLGKAAYGERYSRLAEYTYNLGGIDQQLGRFESAFGGVRRSRRHLGRCLWPCHAAPRRRRDLTRRRALAARTP</sequence>
<evidence type="ECO:0000256" key="2">
    <source>
        <dbReference type="ARBA" id="ARBA00022741"/>
    </source>
</evidence>
<keyword evidence="2" id="KW-0547">Nucleotide-binding</keyword>
<dbReference type="SUPFAM" id="SSF56112">
    <property type="entry name" value="Protein kinase-like (PK-like)"/>
    <property type="match status" value="1"/>
</dbReference>
<dbReference type="InterPro" id="IPR011009">
    <property type="entry name" value="Kinase-like_dom_sf"/>
</dbReference>
<dbReference type="GO" id="GO:0004674">
    <property type="term" value="F:protein serine/threonine kinase activity"/>
    <property type="evidence" value="ECO:0007669"/>
    <property type="project" value="TreeGrafter"/>
</dbReference>
<name>A0A2W5T1B0_9BACT</name>
<dbReference type="PROSITE" id="PS50011">
    <property type="entry name" value="PROTEIN_KINASE_DOM"/>
    <property type="match status" value="1"/>
</dbReference>
<dbReference type="InterPro" id="IPR000719">
    <property type="entry name" value="Prot_kinase_dom"/>
</dbReference>
<accession>A0A2W5T1B0</accession>
<dbReference type="CDD" id="cd14014">
    <property type="entry name" value="STKc_PknB_like"/>
    <property type="match status" value="1"/>
</dbReference>
<evidence type="ECO:0000256" key="3">
    <source>
        <dbReference type="ARBA" id="ARBA00022777"/>
    </source>
</evidence>
<gene>
    <name evidence="6" type="ORF">DI536_32530</name>
</gene>
<dbReference type="PANTHER" id="PTHR43289:SF6">
    <property type="entry name" value="SERINE_THREONINE-PROTEIN KINASE NEKL-3"/>
    <property type="match status" value="1"/>
</dbReference>
<reference evidence="6 7" key="1">
    <citation type="submission" date="2017-08" db="EMBL/GenBank/DDBJ databases">
        <title>Infants hospitalized years apart are colonized by the same room-sourced microbial strains.</title>
        <authorList>
            <person name="Brooks B."/>
            <person name="Olm M.R."/>
            <person name="Firek B.A."/>
            <person name="Baker R."/>
            <person name="Thomas B.C."/>
            <person name="Morowitz M.J."/>
            <person name="Banfield J.F."/>
        </authorList>
    </citation>
    <scope>NUCLEOTIDE SEQUENCE [LARGE SCALE GENOMIC DNA]</scope>
    <source>
        <strain evidence="6">S2_003_000_R2_14</strain>
    </source>
</reference>
<keyword evidence="4" id="KW-0067">ATP-binding</keyword>
<dbReference type="PROSITE" id="PS00108">
    <property type="entry name" value="PROTEIN_KINASE_ST"/>
    <property type="match status" value="1"/>
</dbReference>
<dbReference type="InterPro" id="IPR041916">
    <property type="entry name" value="Anti_sigma_zinc_sf"/>
</dbReference>